<feature type="domain" description="Flagellar hook-length control protein-like C-terminal" evidence="1">
    <location>
        <begin position="268"/>
        <end position="341"/>
    </location>
</feature>
<sequence>MATRSDIAGISAAAPVAPALPIAALGDPSQEGLRRLTALETGKAFQAQVLSRLGNGEFVVGIADTAARMALPDGARVGDRLSLTLIAREPRPLFMLERPAAQDAAVLSPAARLINGLLQNSAATQSAPSTLPGLAPLAPSADALRPAPLEAALKDSLAFSGLFYESHVAEWANGARPLAQLMREPQMQAAQVKPPDAASELRSYQAAAPADGAPRPVLGMDIDAGRLITQQLDTLEQRSVAWQGELFPGQPMQWEVREDTKRDGAAAGSPAERSWQSVLRFELPALGKVAATLQLHGGRLQLAMQAGSDSSAAALRMQGGALADALQAAGLPLDLMTVRHERA</sequence>
<evidence type="ECO:0000313" key="2">
    <source>
        <dbReference type="EMBL" id="SMP71388.1"/>
    </source>
</evidence>
<gene>
    <name evidence="2" type="ORF">SAMN06295970_11715</name>
</gene>
<comment type="caution">
    <text evidence="2">The sequence shown here is derived from an EMBL/GenBank/DDBJ whole genome shotgun (WGS) entry which is preliminary data.</text>
</comment>
<dbReference type="Proteomes" id="UP001158049">
    <property type="component" value="Unassembled WGS sequence"/>
</dbReference>
<dbReference type="EMBL" id="FXUL01000017">
    <property type="protein sequence ID" value="SMP71388.1"/>
    <property type="molecule type" value="Genomic_DNA"/>
</dbReference>
<keyword evidence="3" id="KW-1185">Reference proteome</keyword>
<reference evidence="2 3" key="1">
    <citation type="submission" date="2017-05" db="EMBL/GenBank/DDBJ databases">
        <authorList>
            <person name="Varghese N."/>
            <person name="Submissions S."/>
        </authorList>
    </citation>
    <scope>NUCLEOTIDE SEQUENCE [LARGE SCALE GENOMIC DNA]</scope>
    <source>
        <strain evidence="2 3">DSM 26001</strain>
    </source>
</reference>
<proteinExistence type="predicted"/>
<dbReference type="InterPro" id="IPR038610">
    <property type="entry name" value="FliK-like_C_sf"/>
</dbReference>
<name>A0ABY1QH24_9BURK</name>
<accession>A0ABY1QH24</accession>
<protein>
    <submittedName>
        <fullName evidence="2">Hook-length control protein FliK</fullName>
    </submittedName>
</protein>
<dbReference type="RefSeq" id="WP_283443919.1">
    <property type="nucleotide sequence ID" value="NZ_FXUL01000017.1"/>
</dbReference>
<organism evidence="2 3">
    <name type="scientific">Noviherbaspirillum suwonense</name>
    <dbReference type="NCBI Taxonomy" id="1224511"/>
    <lineage>
        <taxon>Bacteria</taxon>
        <taxon>Pseudomonadati</taxon>
        <taxon>Pseudomonadota</taxon>
        <taxon>Betaproteobacteria</taxon>
        <taxon>Burkholderiales</taxon>
        <taxon>Oxalobacteraceae</taxon>
        <taxon>Noviherbaspirillum</taxon>
    </lineage>
</organism>
<evidence type="ECO:0000259" key="1">
    <source>
        <dbReference type="Pfam" id="PF02120"/>
    </source>
</evidence>
<dbReference type="InterPro" id="IPR021136">
    <property type="entry name" value="Flagellar_hook_control-like_C"/>
</dbReference>
<dbReference type="Pfam" id="PF02120">
    <property type="entry name" value="Flg_hook"/>
    <property type="match status" value="1"/>
</dbReference>
<evidence type="ECO:0000313" key="3">
    <source>
        <dbReference type="Proteomes" id="UP001158049"/>
    </source>
</evidence>
<dbReference type="Gene3D" id="3.30.750.140">
    <property type="match status" value="1"/>
</dbReference>